<evidence type="ECO:0000259" key="2">
    <source>
        <dbReference type="PROSITE" id="PS50097"/>
    </source>
</evidence>
<dbReference type="SUPFAM" id="SSF54695">
    <property type="entry name" value="POZ domain"/>
    <property type="match status" value="1"/>
</dbReference>
<dbReference type="CDD" id="cd18186">
    <property type="entry name" value="BTB_POZ_ZBTB_KLHL-like"/>
    <property type="match status" value="1"/>
</dbReference>
<dbReference type="InterPro" id="IPR000210">
    <property type="entry name" value="BTB/POZ_dom"/>
</dbReference>
<dbReference type="PROSITE" id="PS50097">
    <property type="entry name" value="BTB"/>
    <property type="match status" value="1"/>
</dbReference>
<dbReference type="PANTHER" id="PTHR47843">
    <property type="entry name" value="BTB DOMAIN-CONTAINING PROTEIN-RELATED"/>
    <property type="match status" value="1"/>
</dbReference>
<dbReference type="Proteomes" id="UP001628179">
    <property type="component" value="Unassembled WGS sequence"/>
</dbReference>
<dbReference type="RefSeq" id="XP_070913642.1">
    <property type="nucleotide sequence ID" value="XM_071057541.1"/>
</dbReference>
<dbReference type="Pfam" id="PF00651">
    <property type="entry name" value="BTB"/>
    <property type="match status" value="1"/>
</dbReference>
<organism evidence="3 4">
    <name type="scientific">Madurella fahalii</name>
    <dbReference type="NCBI Taxonomy" id="1157608"/>
    <lineage>
        <taxon>Eukaryota</taxon>
        <taxon>Fungi</taxon>
        <taxon>Dikarya</taxon>
        <taxon>Ascomycota</taxon>
        <taxon>Pezizomycotina</taxon>
        <taxon>Sordariomycetes</taxon>
        <taxon>Sordariomycetidae</taxon>
        <taxon>Sordariales</taxon>
        <taxon>Sordariales incertae sedis</taxon>
        <taxon>Madurella</taxon>
    </lineage>
</organism>
<feature type="region of interest" description="Disordered" evidence="1">
    <location>
        <begin position="1"/>
        <end position="20"/>
    </location>
</feature>
<dbReference type="SMART" id="SM00225">
    <property type="entry name" value="BTB"/>
    <property type="match status" value="1"/>
</dbReference>
<accession>A0ABQ0G2J9</accession>
<gene>
    <name evidence="3" type="ORF">MFIFM68171_02119</name>
</gene>
<dbReference type="PANTHER" id="PTHR47843:SF5">
    <property type="entry name" value="BTB_POZ DOMAIN PROTEIN"/>
    <property type="match status" value="1"/>
</dbReference>
<keyword evidence="4" id="KW-1185">Reference proteome</keyword>
<reference evidence="3 4" key="1">
    <citation type="submission" date="2024-09" db="EMBL/GenBank/DDBJ databases">
        <title>Itraconazole resistance in Madurella fahalii resulting from another homologue of gene encoding cytochrome P450 14-alpha sterol demethylase (CYP51).</title>
        <authorList>
            <person name="Yoshioka I."/>
            <person name="Fahal A.H."/>
            <person name="Kaneko S."/>
            <person name="Yaguchi T."/>
        </authorList>
    </citation>
    <scope>NUCLEOTIDE SEQUENCE [LARGE SCALE GENOMIC DNA]</scope>
    <source>
        <strain evidence="3 4">IFM 68171</strain>
    </source>
</reference>
<sequence>MGDVDRTPTAASRSPSSVGTKYRDGEYGVIEDLRTTAVFASLSRLFLSEKYSDMAIRCGGREFKAHRAIVCSQSSFFDKALTSGFMETASGVVELPEDDPDVLERFLQFLYTGSYDDGVSLRRGQPDDVCMLSSNEVAAELNTAPGVNVSPSETHLKWEAVDGTQQPTPDVDIQTEDESYLTESPSPSEEPEEEYNEFHGDGDADSDGPDLPTKKRLAELEKQLGCTDEAGMQLFKELQVHQTLFLPLRLYIMADKFDVPALKLLARDRFYRAAEMAWTDAECFPAVVDELYTNTPDSDIAMREIVCRLVGTSILDDDQRARMDPVMRKHGDFAVGVMNYLIVSKRTVWA</sequence>
<feature type="compositionally biased region" description="Polar residues" evidence="1">
    <location>
        <begin position="9"/>
        <end position="19"/>
    </location>
</feature>
<feature type="domain" description="BTB" evidence="2">
    <location>
        <begin position="52"/>
        <end position="113"/>
    </location>
</feature>
<protein>
    <recommendedName>
        <fullName evidence="2">BTB domain-containing protein</fullName>
    </recommendedName>
</protein>
<proteinExistence type="predicted"/>
<dbReference type="GeneID" id="98172864"/>
<dbReference type="InterPro" id="IPR011333">
    <property type="entry name" value="SKP1/BTB/POZ_sf"/>
</dbReference>
<feature type="region of interest" description="Disordered" evidence="1">
    <location>
        <begin position="160"/>
        <end position="213"/>
    </location>
</feature>
<dbReference type="Gene3D" id="3.30.710.10">
    <property type="entry name" value="Potassium Channel Kv1.1, Chain A"/>
    <property type="match status" value="1"/>
</dbReference>
<name>A0ABQ0G2J9_9PEZI</name>
<comment type="caution">
    <text evidence="3">The sequence shown here is derived from an EMBL/GenBank/DDBJ whole genome shotgun (WGS) entry which is preliminary data.</text>
</comment>
<evidence type="ECO:0000313" key="4">
    <source>
        <dbReference type="Proteomes" id="UP001628179"/>
    </source>
</evidence>
<dbReference type="EMBL" id="BAAFSV010000001">
    <property type="protein sequence ID" value="GAB1311909.1"/>
    <property type="molecule type" value="Genomic_DNA"/>
</dbReference>
<evidence type="ECO:0000313" key="3">
    <source>
        <dbReference type="EMBL" id="GAB1311909.1"/>
    </source>
</evidence>
<evidence type="ECO:0000256" key="1">
    <source>
        <dbReference type="SAM" id="MobiDB-lite"/>
    </source>
</evidence>